<dbReference type="EMBL" id="BAAAUX010000001">
    <property type="protein sequence ID" value="GAA2773121.1"/>
    <property type="molecule type" value="Genomic_DNA"/>
</dbReference>
<keyword evidence="1" id="KW-0732">Signal</keyword>
<reference evidence="2 3" key="1">
    <citation type="journal article" date="2019" name="Int. J. Syst. Evol. Microbiol.">
        <title>The Global Catalogue of Microorganisms (GCM) 10K type strain sequencing project: providing services to taxonomists for standard genome sequencing and annotation.</title>
        <authorList>
            <consortium name="The Broad Institute Genomics Platform"/>
            <consortium name="The Broad Institute Genome Sequencing Center for Infectious Disease"/>
            <person name="Wu L."/>
            <person name="Ma J."/>
        </authorList>
    </citation>
    <scope>NUCLEOTIDE SEQUENCE [LARGE SCALE GENOMIC DNA]</scope>
    <source>
        <strain evidence="2 3">JCM 9383</strain>
    </source>
</reference>
<feature type="signal peptide" evidence="1">
    <location>
        <begin position="1"/>
        <end position="20"/>
    </location>
</feature>
<evidence type="ECO:0000313" key="3">
    <source>
        <dbReference type="Proteomes" id="UP001500979"/>
    </source>
</evidence>
<gene>
    <name evidence="2" type="ORF">GCM10010470_00910</name>
</gene>
<proteinExistence type="predicted"/>
<dbReference type="Proteomes" id="UP001500979">
    <property type="component" value="Unassembled WGS sequence"/>
</dbReference>
<dbReference type="PROSITE" id="PS51257">
    <property type="entry name" value="PROKAR_LIPOPROTEIN"/>
    <property type="match status" value="1"/>
</dbReference>
<name>A0ABN3V0J2_9PSEU</name>
<organism evidence="2 3">
    <name type="scientific">Saccharopolyspora taberi</name>
    <dbReference type="NCBI Taxonomy" id="60895"/>
    <lineage>
        <taxon>Bacteria</taxon>
        <taxon>Bacillati</taxon>
        <taxon>Actinomycetota</taxon>
        <taxon>Actinomycetes</taxon>
        <taxon>Pseudonocardiales</taxon>
        <taxon>Pseudonocardiaceae</taxon>
        <taxon>Saccharopolyspora</taxon>
    </lineage>
</organism>
<protein>
    <recommendedName>
        <fullName evidence="4">Lipoprotein</fullName>
    </recommendedName>
</protein>
<keyword evidence="3" id="KW-1185">Reference proteome</keyword>
<evidence type="ECO:0000313" key="2">
    <source>
        <dbReference type="EMBL" id="GAA2773121.1"/>
    </source>
</evidence>
<evidence type="ECO:0008006" key="4">
    <source>
        <dbReference type="Google" id="ProtNLM"/>
    </source>
</evidence>
<sequence length="136" mass="13523">MIRRAVLPAACLAALAGCGASGPDPEVVAEAAQLTGVRVPPGAEVLGAQCERGQDVMCKIAVAVGPGDVEALLGASGVVVALEPGRAVSLPPVDGVAVGADVASAQEEVGTGAFREILVDRSDPARSVLHVWGYTT</sequence>
<feature type="chain" id="PRO_5045508617" description="Lipoprotein" evidence="1">
    <location>
        <begin position="21"/>
        <end position="136"/>
    </location>
</feature>
<comment type="caution">
    <text evidence="2">The sequence shown here is derived from an EMBL/GenBank/DDBJ whole genome shotgun (WGS) entry which is preliminary data.</text>
</comment>
<accession>A0ABN3V0J2</accession>
<evidence type="ECO:0000256" key="1">
    <source>
        <dbReference type="SAM" id="SignalP"/>
    </source>
</evidence>
<dbReference type="RefSeq" id="WP_344677279.1">
    <property type="nucleotide sequence ID" value="NZ_BAAAUX010000001.1"/>
</dbReference>